<reference evidence="5 6" key="1">
    <citation type="submission" date="2020-02" db="EMBL/GenBank/DDBJ databases">
        <authorList>
            <person name="Zheng R.K."/>
            <person name="Sun C.M."/>
        </authorList>
    </citation>
    <scope>NUCLEOTIDE SEQUENCE [LARGE SCALE GENOMIC DNA]</scope>
    <source>
        <strain evidence="6">zrk23</strain>
    </source>
</reference>
<evidence type="ECO:0000313" key="5">
    <source>
        <dbReference type="EMBL" id="QIG80799.1"/>
    </source>
</evidence>
<dbReference type="InterPro" id="IPR002018">
    <property type="entry name" value="CarbesteraseB"/>
</dbReference>
<feature type="domain" description="Carboxylesterase type B" evidence="4">
    <location>
        <begin position="4"/>
        <end position="480"/>
    </location>
</feature>
<dbReference type="EC" id="3.1.1.-" evidence="3"/>
<evidence type="ECO:0000256" key="2">
    <source>
        <dbReference type="ARBA" id="ARBA00022801"/>
    </source>
</evidence>
<gene>
    <name evidence="5" type="ORF">G5C33_14045</name>
</gene>
<dbReference type="RefSeq" id="WP_165327807.1">
    <property type="nucleotide sequence ID" value="NZ_CP049109.1"/>
</dbReference>
<dbReference type="Gene3D" id="3.40.50.1820">
    <property type="entry name" value="alpha/beta hydrolase"/>
    <property type="match status" value="1"/>
</dbReference>
<evidence type="ECO:0000313" key="6">
    <source>
        <dbReference type="Proteomes" id="UP000501568"/>
    </source>
</evidence>
<dbReference type="PANTHER" id="PTHR11559">
    <property type="entry name" value="CARBOXYLESTERASE"/>
    <property type="match status" value="1"/>
</dbReference>
<accession>A0A6G6Y7B2</accession>
<protein>
    <recommendedName>
        <fullName evidence="3">Carboxylic ester hydrolase</fullName>
        <ecNumber evidence="3">3.1.1.-</ecNumber>
    </recommendedName>
</protein>
<dbReference type="Pfam" id="PF00135">
    <property type="entry name" value="COesterase"/>
    <property type="match status" value="1"/>
</dbReference>
<evidence type="ECO:0000256" key="3">
    <source>
        <dbReference type="RuleBase" id="RU361235"/>
    </source>
</evidence>
<evidence type="ECO:0000259" key="4">
    <source>
        <dbReference type="Pfam" id="PF00135"/>
    </source>
</evidence>
<keyword evidence="2 3" id="KW-0378">Hydrolase</keyword>
<dbReference type="Proteomes" id="UP000501568">
    <property type="component" value="Chromosome"/>
</dbReference>
<dbReference type="InterPro" id="IPR029058">
    <property type="entry name" value="AB_hydrolase_fold"/>
</dbReference>
<comment type="similarity">
    <text evidence="1 3">Belongs to the type-B carboxylesterase/lipase family.</text>
</comment>
<dbReference type="InterPro" id="IPR019826">
    <property type="entry name" value="Carboxylesterase_B_AS"/>
</dbReference>
<evidence type="ECO:0000256" key="1">
    <source>
        <dbReference type="ARBA" id="ARBA00005964"/>
    </source>
</evidence>
<dbReference type="EMBL" id="CP049109">
    <property type="protein sequence ID" value="QIG80799.1"/>
    <property type="molecule type" value="Genomic_DNA"/>
</dbReference>
<organism evidence="5 6">
    <name type="scientific">Stakelama tenebrarum</name>
    <dbReference type="NCBI Taxonomy" id="2711215"/>
    <lineage>
        <taxon>Bacteria</taxon>
        <taxon>Pseudomonadati</taxon>
        <taxon>Pseudomonadota</taxon>
        <taxon>Alphaproteobacteria</taxon>
        <taxon>Sphingomonadales</taxon>
        <taxon>Sphingomonadaceae</taxon>
        <taxon>Stakelama</taxon>
    </lineage>
</organism>
<keyword evidence="6" id="KW-1185">Reference proteome</keyword>
<dbReference type="AlphaFoldDB" id="A0A6G6Y7B2"/>
<dbReference type="PROSITE" id="PS00122">
    <property type="entry name" value="CARBOXYLESTERASE_B_1"/>
    <property type="match status" value="1"/>
</dbReference>
<proteinExistence type="inferred from homology"/>
<dbReference type="GO" id="GO:0016787">
    <property type="term" value="F:hydrolase activity"/>
    <property type="evidence" value="ECO:0007669"/>
    <property type="project" value="UniProtKB-KW"/>
</dbReference>
<sequence length="489" mass="52370">MDALTVETGSGPVRGSVACAGVRKWMGIPFARAPRFAAPEPHPGWSDVRDATRAGPQCPQMFGSKAKRARMAEPDFSEECLSLNIYAPATQGDEKLPVYVWIHGGAFLAGGGAAYDGSLMAQTGHCLVVTINYRLGVLGFVDFGDALGLPDIPSNLGLGDQIAALRWVRDNIAAFGGDPEKVTIGGQSAGSMSVSLLMLAQGAWPLFRGAIMQSGAVSLIHSRETAQRIARRYAELLDLNQGDLEKLRTMPLRRLFEAQGTVDAETPGGIPAAPWYDGDLLPESLAAAQAAPTAPVPLIAGAAREESRLFELMPGSILPTRRAEVAERLTGGLGEAAAGEILAAYPDNKAGNRALASDFSFGMPTRNFAERHAAHQPTWFYRFDYSHPIAGATHGLDLTLTWPMKGLRAALARGGPMKGKRAALGGRMIDHYAHFVRDLTPVLPRGAEWPQYRPNERKVKIFALADRVETDPDAERVAAWAGRDVGSRG</sequence>
<dbReference type="InterPro" id="IPR050309">
    <property type="entry name" value="Type-B_Carboxylest/Lipase"/>
</dbReference>
<dbReference type="SUPFAM" id="SSF53474">
    <property type="entry name" value="alpha/beta-Hydrolases"/>
    <property type="match status" value="1"/>
</dbReference>
<dbReference type="KEGG" id="spzr:G5C33_14045"/>
<name>A0A6G6Y7B2_9SPHN</name>